<dbReference type="GO" id="GO:1904047">
    <property type="term" value="F:S-adenosyl-L-methionine binding"/>
    <property type="evidence" value="ECO:0007669"/>
    <property type="project" value="TreeGrafter"/>
</dbReference>
<evidence type="ECO:0000256" key="6">
    <source>
        <dbReference type="ARBA" id="ARBA00047942"/>
    </source>
</evidence>
<dbReference type="Gene3D" id="3.40.50.150">
    <property type="entry name" value="Vaccinia Virus protein VP39"/>
    <property type="match status" value="1"/>
</dbReference>
<dbReference type="GO" id="GO:0006298">
    <property type="term" value="P:mismatch repair"/>
    <property type="evidence" value="ECO:0007669"/>
    <property type="project" value="TreeGrafter"/>
</dbReference>
<sequence length="210" mass="23994">MKIICSELTCTPLFPEHTCYIEPFCGSTALFFRKAPSKIEVLNDINGELINLYRVLKHHLDEILRHFRWSLISRQLREWLQMTKPETLTDIQRAAHFSYMQHMAFGGKVTGQMFGTSATRPRGMNLLRIEETLSEAHLRLSATTIEHLDSPKSIFFSSKISPKLIVKQPGKFRRGTHPGNQALPPPERHYGYSSGGLAFHPGYHSPRIHA</sequence>
<feature type="region of interest" description="Disordered" evidence="7">
    <location>
        <begin position="170"/>
        <end position="196"/>
    </location>
</feature>
<evidence type="ECO:0000256" key="2">
    <source>
        <dbReference type="ARBA" id="ARBA00011900"/>
    </source>
</evidence>
<organism evidence="8 9">
    <name type="scientific">Serratia quinivorans</name>
    <dbReference type="NCBI Taxonomy" id="137545"/>
    <lineage>
        <taxon>Bacteria</taxon>
        <taxon>Pseudomonadati</taxon>
        <taxon>Pseudomonadota</taxon>
        <taxon>Gammaproteobacteria</taxon>
        <taxon>Enterobacterales</taxon>
        <taxon>Yersiniaceae</taxon>
        <taxon>Serratia</taxon>
    </lineage>
</organism>
<dbReference type="PANTHER" id="PTHR30481">
    <property type="entry name" value="DNA ADENINE METHYLASE"/>
    <property type="match status" value="1"/>
</dbReference>
<keyword evidence="3 8" id="KW-0489">Methyltransferase</keyword>
<proteinExistence type="inferred from homology"/>
<dbReference type="InterPro" id="IPR029063">
    <property type="entry name" value="SAM-dependent_MTases_sf"/>
</dbReference>
<dbReference type="GO" id="GO:0009007">
    <property type="term" value="F:site-specific DNA-methyltransferase (adenine-specific) activity"/>
    <property type="evidence" value="ECO:0007669"/>
    <property type="project" value="UniProtKB-EC"/>
</dbReference>
<evidence type="ECO:0000256" key="3">
    <source>
        <dbReference type="ARBA" id="ARBA00022603"/>
    </source>
</evidence>
<dbReference type="Gene3D" id="1.10.1020.10">
    <property type="entry name" value="Adenine-specific Methyltransferase, Domain 2"/>
    <property type="match status" value="1"/>
</dbReference>
<dbReference type="EC" id="2.1.1.72" evidence="2"/>
<evidence type="ECO:0000313" key="9">
    <source>
        <dbReference type="Proteomes" id="UP000255529"/>
    </source>
</evidence>
<dbReference type="InterPro" id="IPR023095">
    <property type="entry name" value="Ade_MeTrfase_dom_2"/>
</dbReference>
<dbReference type="AlphaFoldDB" id="A0A380AHS3"/>
<reference evidence="8 9" key="1">
    <citation type="submission" date="2018-06" db="EMBL/GenBank/DDBJ databases">
        <authorList>
            <consortium name="Pathogen Informatics"/>
            <person name="Doyle S."/>
        </authorList>
    </citation>
    <scope>NUCLEOTIDE SEQUENCE [LARGE SCALE GENOMIC DNA]</scope>
    <source>
        <strain evidence="8 9">NCTC11544</strain>
    </source>
</reference>
<evidence type="ECO:0000256" key="1">
    <source>
        <dbReference type="ARBA" id="ARBA00006594"/>
    </source>
</evidence>
<name>A0A380AHS3_9GAMM</name>
<gene>
    <name evidence="8" type="primary">dpnM</name>
    <name evidence="8" type="ORF">NCTC11544_04265</name>
</gene>
<comment type="catalytic activity">
    <reaction evidence="6">
        <text>a 2'-deoxyadenosine in DNA + S-adenosyl-L-methionine = an N(6)-methyl-2'-deoxyadenosine in DNA + S-adenosyl-L-homocysteine + H(+)</text>
        <dbReference type="Rhea" id="RHEA:15197"/>
        <dbReference type="Rhea" id="RHEA-COMP:12418"/>
        <dbReference type="Rhea" id="RHEA-COMP:12419"/>
        <dbReference type="ChEBI" id="CHEBI:15378"/>
        <dbReference type="ChEBI" id="CHEBI:57856"/>
        <dbReference type="ChEBI" id="CHEBI:59789"/>
        <dbReference type="ChEBI" id="CHEBI:90615"/>
        <dbReference type="ChEBI" id="CHEBI:90616"/>
        <dbReference type="EC" id="2.1.1.72"/>
    </reaction>
</comment>
<evidence type="ECO:0000256" key="5">
    <source>
        <dbReference type="ARBA" id="ARBA00022691"/>
    </source>
</evidence>
<protein>
    <recommendedName>
        <fullName evidence="2">site-specific DNA-methyltransferase (adenine-specific)</fullName>
        <ecNumber evidence="2">2.1.1.72</ecNumber>
    </recommendedName>
</protein>
<dbReference type="Proteomes" id="UP000255529">
    <property type="component" value="Unassembled WGS sequence"/>
</dbReference>
<evidence type="ECO:0000256" key="4">
    <source>
        <dbReference type="ARBA" id="ARBA00022679"/>
    </source>
</evidence>
<dbReference type="PANTHER" id="PTHR30481:SF4">
    <property type="entry name" value="SITE-SPECIFIC DNA-METHYLTRANSFERASE (ADENINE-SPECIFIC)"/>
    <property type="match status" value="1"/>
</dbReference>
<evidence type="ECO:0000256" key="7">
    <source>
        <dbReference type="SAM" id="MobiDB-lite"/>
    </source>
</evidence>
<dbReference type="GO" id="GO:0043565">
    <property type="term" value="F:sequence-specific DNA binding"/>
    <property type="evidence" value="ECO:0007669"/>
    <property type="project" value="TreeGrafter"/>
</dbReference>
<keyword evidence="4 8" id="KW-0808">Transferase</keyword>
<dbReference type="EMBL" id="UGYN01000002">
    <property type="protein sequence ID" value="SUI81348.1"/>
    <property type="molecule type" value="Genomic_DNA"/>
</dbReference>
<comment type="similarity">
    <text evidence="1">Belongs to the N(4)/N(6)-methyltransferase family.</text>
</comment>
<keyword evidence="5" id="KW-0949">S-adenosyl-L-methionine</keyword>
<dbReference type="GO" id="GO:0009307">
    <property type="term" value="P:DNA restriction-modification system"/>
    <property type="evidence" value="ECO:0007669"/>
    <property type="project" value="InterPro"/>
</dbReference>
<dbReference type="REBASE" id="414798">
    <property type="entry name" value="M.Squ11544ORF4265P"/>
</dbReference>
<dbReference type="Pfam" id="PF02086">
    <property type="entry name" value="MethyltransfD12"/>
    <property type="match status" value="1"/>
</dbReference>
<evidence type="ECO:0000313" key="8">
    <source>
        <dbReference type="EMBL" id="SUI81348.1"/>
    </source>
</evidence>
<accession>A0A380AHS3</accession>
<dbReference type="InterPro" id="IPR012327">
    <property type="entry name" value="MeTrfase_D12"/>
</dbReference>
<dbReference type="GO" id="GO:0032259">
    <property type="term" value="P:methylation"/>
    <property type="evidence" value="ECO:0007669"/>
    <property type="project" value="UniProtKB-KW"/>
</dbReference>
<dbReference type="SUPFAM" id="SSF53335">
    <property type="entry name" value="S-adenosyl-L-methionine-dependent methyltransferases"/>
    <property type="match status" value="1"/>
</dbReference>